<reference evidence="17 18" key="1">
    <citation type="journal article" date="2021" name="Commun. Biol.">
        <title>The genome of Shorea leprosula (Dipterocarpaceae) highlights the ecological relevance of drought in aseasonal tropical rainforests.</title>
        <authorList>
            <person name="Ng K.K.S."/>
            <person name="Kobayashi M.J."/>
            <person name="Fawcett J.A."/>
            <person name="Hatakeyama M."/>
            <person name="Paape T."/>
            <person name="Ng C.H."/>
            <person name="Ang C.C."/>
            <person name="Tnah L.H."/>
            <person name="Lee C.T."/>
            <person name="Nishiyama T."/>
            <person name="Sese J."/>
            <person name="O'Brien M.J."/>
            <person name="Copetti D."/>
            <person name="Mohd Noor M.I."/>
            <person name="Ong R.C."/>
            <person name="Putra M."/>
            <person name="Sireger I.Z."/>
            <person name="Indrioko S."/>
            <person name="Kosugi Y."/>
            <person name="Izuno A."/>
            <person name="Isagi Y."/>
            <person name="Lee S.L."/>
            <person name="Shimizu K.K."/>
        </authorList>
    </citation>
    <scope>NUCLEOTIDE SEQUENCE [LARGE SCALE GENOMIC DNA]</scope>
    <source>
        <strain evidence="17">214</strain>
    </source>
</reference>
<comment type="caution">
    <text evidence="17">The sequence shown here is derived from an EMBL/GenBank/DDBJ whole genome shotgun (WGS) entry which is preliminary data.</text>
</comment>
<evidence type="ECO:0000256" key="4">
    <source>
        <dbReference type="ARBA" id="ARBA00022527"/>
    </source>
</evidence>
<dbReference type="InterPro" id="IPR000719">
    <property type="entry name" value="Prot_kinase_dom"/>
</dbReference>
<evidence type="ECO:0000256" key="9">
    <source>
        <dbReference type="ARBA" id="ARBA00022843"/>
    </source>
</evidence>
<dbReference type="GO" id="GO:0005524">
    <property type="term" value="F:ATP binding"/>
    <property type="evidence" value="ECO:0007669"/>
    <property type="project" value="UniProtKB-UniRule"/>
</dbReference>
<feature type="compositionally biased region" description="Basic and acidic residues" evidence="15">
    <location>
        <begin position="650"/>
        <end position="660"/>
    </location>
</feature>
<evidence type="ECO:0000313" key="17">
    <source>
        <dbReference type="EMBL" id="GKV08987.1"/>
    </source>
</evidence>
<feature type="compositionally biased region" description="Polar residues" evidence="15">
    <location>
        <begin position="583"/>
        <end position="594"/>
    </location>
</feature>
<evidence type="ECO:0000256" key="12">
    <source>
        <dbReference type="ARBA" id="ARBA00048329"/>
    </source>
</evidence>
<dbReference type="PANTHER" id="PTHR11584">
    <property type="entry name" value="SERINE/THREONINE PROTEIN KINASE"/>
    <property type="match status" value="1"/>
</dbReference>
<keyword evidence="18" id="KW-1185">Reference proteome</keyword>
<keyword evidence="10 14" id="KW-0175">Coiled coil</keyword>
<keyword evidence="3" id="KW-1017">Isopeptide bond</keyword>
<dbReference type="SUPFAM" id="SSF56112">
    <property type="entry name" value="Protein kinase-like (PK-like)"/>
    <property type="match status" value="1"/>
</dbReference>
<evidence type="ECO:0000256" key="11">
    <source>
        <dbReference type="ARBA" id="ARBA00047559"/>
    </source>
</evidence>
<keyword evidence="5" id="KW-0808">Transferase</keyword>
<evidence type="ECO:0000256" key="15">
    <source>
        <dbReference type="SAM" id="MobiDB-lite"/>
    </source>
</evidence>
<comment type="similarity">
    <text evidence="1">Belongs to the protein kinase superfamily. STE Ser/Thr protein kinase family. MAP kinase kinase kinase subfamily.</text>
</comment>
<dbReference type="PANTHER" id="PTHR11584:SF369">
    <property type="entry name" value="MITOGEN-ACTIVATED PROTEIN KINASE KINASE KINASE 19-RELATED"/>
    <property type="match status" value="1"/>
</dbReference>
<dbReference type="InterPro" id="IPR017441">
    <property type="entry name" value="Protein_kinase_ATP_BS"/>
</dbReference>
<dbReference type="InterPro" id="IPR011009">
    <property type="entry name" value="Kinase-like_dom_sf"/>
</dbReference>
<gene>
    <name evidence="17" type="ORF">SLEP1_g20553</name>
</gene>
<evidence type="ECO:0000256" key="13">
    <source>
        <dbReference type="PROSITE-ProRule" id="PRU10141"/>
    </source>
</evidence>
<name>A0AAV5JBT8_9ROSI</name>
<dbReference type="Proteomes" id="UP001054252">
    <property type="component" value="Unassembled WGS sequence"/>
</dbReference>
<dbReference type="GO" id="GO:0004709">
    <property type="term" value="F:MAP kinase kinase kinase activity"/>
    <property type="evidence" value="ECO:0007669"/>
    <property type="project" value="UniProtKB-EC"/>
</dbReference>
<feature type="compositionally biased region" description="Polar residues" evidence="15">
    <location>
        <begin position="603"/>
        <end position="614"/>
    </location>
</feature>
<organism evidence="17 18">
    <name type="scientific">Rubroshorea leprosula</name>
    <dbReference type="NCBI Taxonomy" id="152421"/>
    <lineage>
        <taxon>Eukaryota</taxon>
        <taxon>Viridiplantae</taxon>
        <taxon>Streptophyta</taxon>
        <taxon>Embryophyta</taxon>
        <taxon>Tracheophyta</taxon>
        <taxon>Spermatophyta</taxon>
        <taxon>Magnoliopsida</taxon>
        <taxon>eudicotyledons</taxon>
        <taxon>Gunneridae</taxon>
        <taxon>Pentapetalae</taxon>
        <taxon>rosids</taxon>
        <taxon>malvids</taxon>
        <taxon>Malvales</taxon>
        <taxon>Dipterocarpaceae</taxon>
        <taxon>Rubroshorea</taxon>
    </lineage>
</organism>
<dbReference type="InterPro" id="IPR008271">
    <property type="entry name" value="Ser/Thr_kinase_AS"/>
</dbReference>
<sequence>MQDFFGSVRRSLVFRTTPENPENDYSPPLPLPTPTALVEKINYCIRKSRVFTKRTSPSPPMVPPIRWRKGELIGCGAFGRVYMGMDLDSGELLAVKQVLIAAKGASKEKAQANVKELEEEVKLLQKLSHPKIVRYLGTVREDETLNILLEFVPGGSISSLLGNFGPFPESVIRTYTKQLLVGLEYLHNNGIIHRDIKGANILVDNQGCIKLADFGASKQVAELATISGAKSIKGTPYWMAPEVILQTGHTFSADMWSVGCTVIEMATGKPPWSQQYQEVAALFYIGTTKSHPPIPEHLSVEAKDFLLKCLQKEPNLRPVAAELLKHPFVSGEHEESTLVVHDQVVEDSEIPSPSHAQNQRDLQEASICNLGSLNHSTLYAEKILESKGIWRTNNGDDDMCLIDNEDFAAIEEKVGSPNMFDNISKSSLPACGLSNDWRKIDGSPIQNQEEMSHKTASCPSVCDEGKNEFSFPCGQSSLCEDDDVLTESKIKALLDEKALELKKLQTPLYEEFYNSLNVACSPRFAENTHEETHPNYLKLPPKSKSPSHGAIGSPLAMVDAVSTGSPGSSSRCVSIVDNATDQTLQENSSHQQSDWKALPVDAQQESISPSLSFSERQRKWKEELDQELERKREMMRQTGAGGKTSSPKDQALKRQRERTRFASPRK</sequence>
<dbReference type="PROSITE" id="PS00107">
    <property type="entry name" value="PROTEIN_KINASE_ATP"/>
    <property type="match status" value="1"/>
</dbReference>
<dbReference type="FunFam" id="3.30.200.20:FF:000387">
    <property type="entry name" value="Serine/threonine-protein kinase STE11"/>
    <property type="match status" value="1"/>
</dbReference>
<dbReference type="PROSITE" id="PS00108">
    <property type="entry name" value="PROTEIN_KINASE_ST"/>
    <property type="match status" value="1"/>
</dbReference>
<dbReference type="PROSITE" id="PS50011">
    <property type="entry name" value="PROTEIN_KINASE_DOM"/>
    <property type="match status" value="1"/>
</dbReference>
<evidence type="ECO:0000256" key="1">
    <source>
        <dbReference type="ARBA" id="ARBA00006529"/>
    </source>
</evidence>
<protein>
    <recommendedName>
        <fullName evidence="2">mitogen-activated protein kinase kinase kinase</fullName>
        <ecNumber evidence="2">2.7.11.25</ecNumber>
    </recommendedName>
</protein>
<evidence type="ECO:0000256" key="8">
    <source>
        <dbReference type="ARBA" id="ARBA00022840"/>
    </source>
</evidence>
<dbReference type="AlphaFoldDB" id="A0AAV5JBT8"/>
<keyword evidence="6 13" id="KW-0547">Nucleotide-binding</keyword>
<feature type="region of interest" description="Disordered" evidence="15">
    <location>
        <begin position="531"/>
        <end position="551"/>
    </location>
</feature>
<comment type="catalytic activity">
    <reaction evidence="11">
        <text>L-threonyl-[protein] + ATP = O-phospho-L-threonyl-[protein] + ADP + H(+)</text>
        <dbReference type="Rhea" id="RHEA:46608"/>
        <dbReference type="Rhea" id="RHEA-COMP:11060"/>
        <dbReference type="Rhea" id="RHEA-COMP:11605"/>
        <dbReference type="ChEBI" id="CHEBI:15378"/>
        <dbReference type="ChEBI" id="CHEBI:30013"/>
        <dbReference type="ChEBI" id="CHEBI:30616"/>
        <dbReference type="ChEBI" id="CHEBI:61977"/>
        <dbReference type="ChEBI" id="CHEBI:456216"/>
        <dbReference type="EC" id="2.7.11.25"/>
    </reaction>
</comment>
<proteinExistence type="inferred from homology"/>
<keyword evidence="9" id="KW-0832">Ubl conjugation</keyword>
<feature type="compositionally biased region" description="Basic and acidic residues" evidence="15">
    <location>
        <begin position="615"/>
        <end position="635"/>
    </location>
</feature>
<dbReference type="CDD" id="cd06606">
    <property type="entry name" value="STKc_MAPKKK"/>
    <property type="match status" value="1"/>
</dbReference>
<evidence type="ECO:0000259" key="16">
    <source>
        <dbReference type="PROSITE" id="PS50011"/>
    </source>
</evidence>
<feature type="region of interest" description="Disordered" evidence="15">
    <location>
        <begin position="583"/>
        <end position="666"/>
    </location>
</feature>
<dbReference type="SMART" id="SM00220">
    <property type="entry name" value="S_TKc"/>
    <property type="match status" value="1"/>
</dbReference>
<feature type="domain" description="Protein kinase" evidence="16">
    <location>
        <begin position="67"/>
        <end position="329"/>
    </location>
</feature>
<dbReference type="EC" id="2.7.11.25" evidence="2"/>
<keyword evidence="8 13" id="KW-0067">ATP-binding</keyword>
<evidence type="ECO:0000256" key="14">
    <source>
        <dbReference type="SAM" id="Coils"/>
    </source>
</evidence>
<evidence type="ECO:0000256" key="10">
    <source>
        <dbReference type="ARBA" id="ARBA00023054"/>
    </source>
</evidence>
<evidence type="ECO:0000256" key="5">
    <source>
        <dbReference type="ARBA" id="ARBA00022679"/>
    </source>
</evidence>
<keyword evidence="7" id="KW-0418">Kinase</keyword>
<dbReference type="EMBL" id="BPVZ01000029">
    <property type="protein sequence ID" value="GKV08987.1"/>
    <property type="molecule type" value="Genomic_DNA"/>
</dbReference>
<dbReference type="Gene3D" id="1.10.510.10">
    <property type="entry name" value="Transferase(Phosphotransferase) domain 1"/>
    <property type="match status" value="1"/>
</dbReference>
<comment type="catalytic activity">
    <reaction evidence="12">
        <text>L-seryl-[protein] + ATP = O-phospho-L-seryl-[protein] + ADP + H(+)</text>
        <dbReference type="Rhea" id="RHEA:17989"/>
        <dbReference type="Rhea" id="RHEA-COMP:9863"/>
        <dbReference type="Rhea" id="RHEA-COMP:11604"/>
        <dbReference type="ChEBI" id="CHEBI:15378"/>
        <dbReference type="ChEBI" id="CHEBI:29999"/>
        <dbReference type="ChEBI" id="CHEBI:30616"/>
        <dbReference type="ChEBI" id="CHEBI:83421"/>
        <dbReference type="ChEBI" id="CHEBI:456216"/>
        <dbReference type="EC" id="2.7.11.25"/>
    </reaction>
</comment>
<dbReference type="Pfam" id="PF00069">
    <property type="entry name" value="Pkinase"/>
    <property type="match status" value="1"/>
</dbReference>
<feature type="binding site" evidence="13">
    <location>
        <position position="103"/>
    </location>
    <ligand>
        <name>ATP</name>
        <dbReference type="ChEBI" id="CHEBI:30616"/>
    </ligand>
</feature>
<evidence type="ECO:0000256" key="3">
    <source>
        <dbReference type="ARBA" id="ARBA00022499"/>
    </source>
</evidence>
<accession>A0AAV5JBT8</accession>
<evidence type="ECO:0000256" key="6">
    <source>
        <dbReference type="ARBA" id="ARBA00022741"/>
    </source>
</evidence>
<evidence type="ECO:0000256" key="7">
    <source>
        <dbReference type="ARBA" id="ARBA00022777"/>
    </source>
</evidence>
<feature type="coiled-coil region" evidence="14">
    <location>
        <begin position="100"/>
        <end position="127"/>
    </location>
</feature>
<dbReference type="FunFam" id="1.10.510.10:FF:000382">
    <property type="entry name" value="Mitogen-activated protein kinase kinase kinase 2"/>
    <property type="match status" value="1"/>
</dbReference>
<keyword evidence="4" id="KW-0723">Serine/threonine-protein kinase</keyword>
<evidence type="ECO:0000256" key="2">
    <source>
        <dbReference type="ARBA" id="ARBA00012406"/>
    </source>
</evidence>
<evidence type="ECO:0000313" key="18">
    <source>
        <dbReference type="Proteomes" id="UP001054252"/>
    </source>
</evidence>